<reference evidence="2" key="1">
    <citation type="journal article" date="2014" name="Front. Microbiol.">
        <title>High frequency of phylogenetically diverse reductive dehalogenase-homologous genes in deep subseafloor sedimentary metagenomes.</title>
        <authorList>
            <person name="Kawai M."/>
            <person name="Futagami T."/>
            <person name="Toyoda A."/>
            <person name="Takaki Y."/>
            <person name="Nishi S."/>
            <person name="Hori S."/>
            <person name="Arai W."/>
            <person name="Tsubouchi T."/>
            <person name="Morono Y."/>
            <person name="Uchiyama I."/>
            <person name="Ito T."/>
            <person name="Fujiyama A."/>
            <person name="Inagaki F."/>
            <person name="Takami H."/>
        </authorList>
    </citation>
    <scope>NUCLEOTIDE SEQUENCE</scope>
    <source>
        <strain evidence="2">Expedition CK06-06</strain>
    </source>
</reference>
<dbReference type="EMBL" id="BART01009625">
    <property type="protein sequence ID" value="GAG78874.1"/>
    <property type="molecule type" value="Genomic_DNA"/>
</dbReference>
<gene>
    <name evidence="2" type="ORF">S01H4_21279</name>
</gene>
<organism evidence="2">
    <name type="scientific">marine sediment metagenome</name>
    <dbReference type="NCBI Taxonomy" id="412755"/>
    <lineage>
        <taxon>unclassified sequences</taxon>
        <taxon>metagenomes</taxon>
        <taxon>ecological metagenomes</taxon>
    </lineage>
</organism>
<evidence type="ECO:0000256" key="1">
    <source>
        <dbReference type="SAM" id="MobiDB-lite"/>
    </source>
</evidence>
<feature type="compositionally biased region" description="Polar residues" evidence="1">
    <location>
        <begin position="61"/>
        <end position="71"/>
    </location>
</feature>
<name>X1AAR7_9ZZZZ</name>
<feature type="region of interest" description="Disordered" evidence="1">
    <location>
        <begin position="50"/>
        <end position="71"/>
    </location>
</feature>
<accession>X1AAR7</accession>
<comment type="caution">
    <text evidence="2">The sequence shown here is derived from an EMBL/GenBank/DDBJ whole genome shotgun (WGS) entry which is preliminary data.</text>
</comment>
<proteinExistence type="predicted"/>
<protein>
    <submittedName>
        <fullName evidence="2">Uncharacterized protein</fullName>
    </submittedName>
</protein>
<evidence type="ECO:0000313" key="2">
    <source>
        <dbReference type="EMBL" id="GAG78874.1"/>
    </source>
</evidence>
<sequence length="71" mass="7651">MDNMDGNVGSMTSSMHVLNNQFTDMNRTVGNMASNMNQIAKPMKVFPFQAAPDQAHADTPGQGSNYGRTAT</sequence>
<dbReference type="AlphaFoldDB" id="X1AAR7"/>